<dbReference type="Proteomes" id="UP000265520">
    <property type="component" value="Unassembled WGS sequence"/>
</dbReference>
<name>A0A392RH56_9FABA</name>
<proteinExistence type="predicted"/>
<sequence>NRLSITDTTGAKSEGKPSRITPMWNWIIDRGKSIHNAPNLEEEATTLPATPEGEERGGVSSAMDLN</sequence>
<evidence type="ECO:0000313" key="2">
    <source>
        <dbReference type="EMBL" id="MCI35547.1"/>
    </source>
</evidence>
<accession>A0A392RH56</accession>
<dbReference type="AlphaFoldDB" id="A0A392RH56"/>
<organism evidence="2 3">
    <name type="scientific">Trifolium medium</name>
    <dbReference type="NCBI Taxonomy" id="97028"/>
    <lineage>
        <taxon>Eukaryota</taxon>
        <taxon>Viridiplantae</taxon>
        <taxon>Streptophyta</taxon>
        <taxon>Embryophyta</taxon>
        <taxon>Tracheophyta</taxon>
        <taxon>Spermatophyta</taxon>
        <taxon>Magnoliopsida</taxon>
        <taxon>eudicotyledons</taxon>
        <taxon>Gunneridae</taxon>
        <taxon>Pentapetalae</taxon>
        <taxon>rosids</taxon>
        <taxon>fabids</taxon>
        <taxon>Fabales</taxon>
        <taxon>Fabaceae</taxon>
        <taxon>Papilionoideae</taxon>
        <taxon>50 kb inversion clade</taxon>
        <taxon>NPAAA clade</taxon>
        <taxon>Hologalegina</taxon>
        <taxon>IRL clade</taxon>
        <taxon>Trifolieae</taxon>
        <taxon>Trifolium</taxon>
    </lineage>
</organism>
<feature type="region of interest" description="Disordered" evidence="1">
    <location>
        <begin position="37"/>
        <end position="66"/>
    </location>
</feature>
<evidence type="ECO:0000313" key="3">
    <source>
        <dbReference type="Proteomes" id="UP000265520"/>
    </source>
</evidence>
<dbReference type="EMBL" id="LXQA010224522">
    <property type="protein sequence ID" value="MCI35547.1"/>
    <property type="molecule type" value="Genomic_DNA"/>
</dbReference>
<feature type="non-terminal residue" evidence="2">
    <location>
        <position position="1"/>
    </location>
</feature>
<evidence type="ECO:0000256" key="1">
    <source>
        <dbReference type="SAM" id="MobiDB-lite"/>
    </source>
</evidence>
<keyword evidence="3" id="KW-1185">Reference proteome</keyword>
<comment type="caution">
    <text evidence="2">The sequence shown here is derived from an EMBL/GenBank/DDBJ whole genome shotgun (WGS) entry which is preliminary data.</text>
</comment>
<protein>
    <submittedName>
        <fullName evidence="2">Uncharacterized protein</fullName>
    </submittedName>
</protein>
<reference evidence="2 3" key="1">
    <citation type="journal article" date="2018" name="Front. Plant Sci.">
        <title>Red Clover (Trifolium pratense) and Zigzag Clover (T. medium) - A Picture of Genomic Similarities and Differences.</title>
        <authorList>
            <person name="Dluhosova J."/>
            <person name="Istvanek J."/>
            <person name="Nedelnik J."/>
            <person name="Repkova J."/>
        </authorList>
    </citation>
    <scope>NUCLEOTIDE SEQUENCE [LARGE SCALE GENOMIC DNA]</scope>
    <source>
        <strain evidence="3">cv. 10/8</strain>
        <tissue evidence="2">Leaf</tissue>
    </source>
</reference>